<keyword evidence="7" id="KW-1133">Transmembrane helix</keyword>
<dbReference type="Pfam" id="PF03020">
    <property type="entry name" value="LEM"/>
    <property type="match status" value="1"/>
</dbReference>
<feature type="compositionally biased region" description="Basic and acidic residues" evidence="6">
    <location>
        <begin position="166"/>
        <end position="180"/>
    </location>
</feature>
<evidence type="ECO:0000256" key="4">
    <source>
        <dbReference type="ARBA" id="ARBA00022990"/>
    </source>
</evidence>
<dbReference type="DNASU" id="394536"/>
<dbReference type="Bgee" id="ENSXETG00000018759">
    <property type="expression patterns" value="Expressed in ovary and 15 other cell types or tissues"/>
</dbReference>
<dbReference type="Pfam" id="PF08198">
    <property type="entry name" value="Thymopoietin"/>
    <property type="match status" value="1"/>
</dbReference>
<feature type="region of interest" description="Disordered" evidence="6">
    <location>
        <begin position="47"/>
        <end position="99"/>
    </location>
</feature>
<proteinExistence type="inferred from homology"/>
<evidence type="ECO:0000259" key="9">
    <source>
        <dbReference type="PROSITE" id="PS50955"/>
    </source>
</evidence>
<keyword evidence="7" id="KW-0812">Transmembrane</keyword>
<feature type="domain" description="LEM-like" evidence="9">
    <location>
        <begin position="5"/>
        <end position="48"/>
    </location>
</feature>
<dbReference type="InterPro" id="IPR013146">
    <property type="entry name" value="LEM-like_dom"/>
</dbReference>
<reference evidence="10" key="1">
    <citation type="journal article" date="2010" name="Science">
        <title>The genome of the Western clawed frog Xenopus tropicalis.</title>
        <authorList>
            <person name="Hellsten U."/>
            <person name="Harland R.M."/>
            <person name="Gilchrist M.J."/>
            <person name="Hendrix D."/>
            <person name="Jurka J."/>
            <person name="Kapitonov V."/>
            <person name="Ovcharenko I."/>
            <person name="Putnam N.H."/>
            <person name="Shu S."/>
            <person name="Taher L."/>
            <person name="Blitz I.L."/>
            <person name="Blumberg B."/>
            <person name="Dichmann D.S."/>
            <person name="Dubchak I."/>
            <person name="Amaya E."/>
            <person name="Detter J.C."/>
            <person name="Fletcher R."/>
            <person name="Gerhard D.S."/>
            <person name="Goodstein D."/>
            <person name="Graves T."/>
            <person name="Grigoriev I.V."/>
            <person name="Grimwood J."/>
            <person name="Kawashima T."/>
            <person name="Lindquist E."/>
            <person name="Lucas S.M."/>
            <person name="Mead P.E."/>
            <person name="Mitros T."/>
            <person name="Ogino H."/>
            <person name="Ohta Y."/>
            <person name="Poliakov A.V."/>
            <person name="Pollet N."/>
            <person name="Robert J."/>
            <person name="Salamov A."/>
            <person name="Sater A.K."/>
            <person name="Schmutz J."/>
            <person name="Terry A."/>
            <person name="Vize P.D."/>
            <person name="Warren W.C."/>
            <person name="Wells D."/>
            <person name="Wills A."/>
            <person name="Wilson R.K."/>
            <person name="Zimmerman L.B."/>
            <person name="Zorn A.M."/>
            <person name="Grainger R."/>
            <person name="Grammer T."/>
            <person name="Khokha M.K."/>
            <person name="Richardson P.M."/>
            <person name="Rokhsar D.S."/>
        </authorList>
    </citation>
    <scope>NUCLEOTIDE SEQUENCE [LARGE SCALE GENOMIC DNA]</scope>
    <source>
        <strain evidence="10">Nigerian</strain>
    </source>
</reference>
<reference evidence="10" key="2">
    <citation type="submission" date="2020-05" db="UniProtKB">
        <authorList>
            <consortium name="Ensembl"/>
        </authorList>
    </citation>
    <scope>IDENTIFICATION</scope>
</reference>
<gene>
    <name evidence="10" type="primary">tmpo</name>
</gene>
<keyword evidence="4" id="KW-0007">Acetylation</keyword>
<evidence type="ECO:0000256" key="3">
    <source>
        <dbReference type="ARBA" id="ARBA00022553"/>
    </source>
</evidence>
<dbReference type="Ensembl" id="ENSXETT00000082508">
    <property type="protein sequence ID" value="ENSXETP00000066217"/>
    <property type="gene ID" value="ENSXETG00000018759"/>
</dbReference>
<dbReference type="PANTHER" id="PTHR12019:SF9">
    <property type="entry name" value="THYMOPOIETIN"/>
    <property type="match status" value="1"/>
</dbReference>
<dbReference type="FunFam" id="1.10.720.40:FF:000001">
    <property type="entry name" value="LEM domain containing 2, isoform CRA_a"/>
    <property type="match status" value="2"/>
</dbReference>
<comment type="similarity">
    <text evidence="1">Belongs to the LEM family.</text>
</comment>
<dbReference type="GO" id="GO:0005635">
    <property type="term" value="C:nuclear envelope"/>
    <property type="evidence" value="ECO:0007669"/>
    <property type="project" value="UniProtKB-ARBA"/>
</dbReference>
<dbReference type="SUPFAM" id="SSF63451">
    <property type="entry name" value="LEM domain"/>
    <property type="match status" value="2"/>
</dbReference>
<feature type="region of interest" description="Disordered" evidence="6">
    <location>
        <begin position="210"/>
        <end position="229"/>
    </location>
</feature>
<evidence type="ECO:0000256" key="5">
    <source>
        <dbReference type="ARBA" id="ARBA00023125"/>
    </source>
</evidence>
<dbReference type="Xenbase" id="XB-GENE-488988">
    <property type="gene designation" value="tmpo"/>
</dbReference>
<dbReference type="InterPro" id="IPR003887">
    <property type="entry name" value="LEM_dom"/>
</dbReference>
<dbReference type="AlphaFoldDB" id="A0A6I8Q0R9"/>
<dbReference type="PROSITE" id="PS50954">
    <property type="entry name" value="LEM"/>
    <property type="match status" value="1"/>
</dbReference>
<keyword evidence="2" id="KW-0488">Methylation</keyword>
<dbReference type="GeneTree" id="ENSGT00940000154098"/>
<keyword evidence="5" id="KW-0238">DNA-binding</keyword>
<dbReference type="SMART" id="SM00540">
    <property type="entry name" value="LEM"/>
    <property type="match status" value="1"/>
</dbReference>
<feature type="transmembrane region" description="Helical" evidence="7">
    <location>
        <begin position="437"/>
        <end position="458"/>
    </location>
</feature>
<keyword evidence="3" id="KW-0597">Phosphoprotein</keyword>
<feature type="compositionally biased region" description="Basic residues" evidence="6">
    <location>
        <begin position="68"/>
        <end position="78"/>
    </location>
</feature>
<evidence type="ECO:0000256" key="6">
    <source>
        <dbReference type="SAM" id="MobiDB-lite"/>
    </source>
</evidence>
<evidence type="ECO:0000313" key="10">
    <source>
        <dbReference type="Ensembl" id="ENSXETP00000066217"/>
    </source>
</evidence>
<dbReference type="GO" id="GO:0003677">
    <property type="term" value="F:DNA binding"/>
    <property type="evidence" value="ECO:0007669"/>
    <property type="project" value="UniProtKB-KW"/>
</dbReference>
<feature type="region of interest" description="Disordered" evidence="6">
    <location>
        <begin position="310"/>
        <end position="329"/>
    </location>
</feature>
<accession>A0A6I8Q0R9</accession>
<dbReference type="InterPro" id="IPR011015">
    <property type="entry name" value="LEM/LEM-like_dom_sf"/>
</dbReference>
<dbReference type="InterPro" id="IPR051656">
    <property type="entry name" value="LEM_domain"/>
</dbReference>
<feature type="domain" description="LEM" evidence="8">
    <location>
        <begin position="91"/>
        <end position="135"/>
    </location>
</feature>
<dbReference type="PANTHER" id="PTHR12019">
    <property type="entry name" value="LAMINA-ASSOCIATED POLYPEPTIDE THYMOPOIETIN"/>
    <property type="match status" value="1"/>
</dbReference>
<dbReference type="Gene3D" id="1.10.720.40">
    <property type="match status" value="2"/>
</dbReference>
<protein>
    <submittedName>
        <fullName evidence="10">Thymopoietin</fullName>
    </submittedName>
</protein>
<evidence type="ECO:0000256" key="7">
    <source>
        <dbReference type="SAM" id="Phobius"/>
    </source>
</evidence>
<name>A0A6I8Q0R9_XENTR</name>
<feature type="compositionally biased region" description="Basic and acidic residues" evidence="6">
    <location>
        <begin position="315"/>
        <end position="329"/>
    </location>
</feature>
<evidence type="ECO:0000256" key="2">
    <source>
        <dbReference type="ARBA" id="ARBA00022481"/>
    </source>
</evidence>
<dbReference type="PROSITE" id="PS50955">
    <property type="entry name" value="LEM_LIKE"/>
    <property type="match status" value="1"/>
</dbReference>
<feature type="region of interest" description="Disordered" evidence="6">
    <location>
        <begin position="132"/>
        <end position="194"/>
    </location>
</feature>
<organism evidence="10">
    <name type="scientific">Xenopus tropicalis</name>
    <name type="common">Western clawed frog</name>
    <name type="synonym">Silurana tropicalis</name>
    <dbReference type="NCBI Taxonomy" id="8364"/>
    <lineage>
        <taxon>Eukaryota</taxon>
        <taxon>Metazoa</taxon>
        <taxon>Chordata</taxon>
        <taxon>Craniata</taxon>
        <taxon>Vertebrata</taxon>
        <taxon>Euteleostomi</taxon>
        <taxon>Amphibia</taxon>
        <taxon>Batrachia</taxon>
        <taxon>Anura</taxon>
        <taxon>Pipoidea</taxon>
        <taxon>Pipidae</taxon>
        <taxon>Xenopodinae</taxon>
        <taxon>Xenopus</taxon>
        <taxon>Silurana</taxon>
    </lineage>
</organism>
<dbReference type="CDD" id="cd12940">
    <property type="entry name" value="LEM_LAP2_LEMD1"/>
    <property type="match status" value="1"/>
</dbReference>
<evidence type="ECO:0000259" key="8">
    <source>
        <dbReference type="PROSITE" id="PS50954"/>
    </source>
</evidence>
<dbReference type="SMART" id="SM01261">
    <property type="entry name" value="Thymopoietin"/>
    <property type="match status" value="1"/>
</dbReference>
<dbReference type="CDD" id="cd12935">
    <property type="entry name" value="LEM_like"/>
    <property type="match status" value="1"/>
</dbReference>
<keyword evidence="7" id="KW-0472">Membrane</keyword>
<sequence length="483" mass="54630">MPEFLQDPSVLTKDKLKSELVANNVTLPSGEQRKDVYVQLYLQHLTSQNRSTPDFSSDEEREATPVRGRGRPPGRKATKKTDKPQAEEKDDQNVTELSNEALKEELLKYGMKPGPILSNTRKVYEQRLAKLKEQGLASSASADSSKVDNKQNGNTDSEQYSDNEEETKIELTFEKREPLRGKPKTQVTVRNRRTEKTEIVSEDIVTEAAWTSGPSKSGPVQTVYKESTKLSRRTPRKRVVAPDPVPFDDADLAEVPSISETVVPASNQILTYAENKHFESRKVVDHVPESLKHAETLLSVSEFSELSRRTPKKQLISEKETKNIDDDSLETPKKTKQLKITKFVTPVKKQLVEKTFEERRTERDILKEMFPNEIHTPTGISASCRRPIKGAAGRPLNSTEYKIDETYTSKYVSNVSKYTPAVEVKAEKVKPGRSIPVWIKILMFVLLAVFCFLVYQAMETNEGIAFSKFLLGITESNKTETDF</sequence>
<evidence type="ECO:0000256" key="1">
    <source>
        <dbReference type="ARBA" id="ARBA00007744"/>
    </source>
</evidence>